<dbReference type="Proteomes" id="UP001457282">
    <property type="component" value="Unassembled WGS sequence"/>
</dbReference>
<accession>A0AAW1VME1</accession>
<evidence type="ECO:0000313" key="2">
    <source>
        <dbReference type="Proteomes" id="UP001457282"/>
    </source>
</evidence>
<gene>
    <name evidence="1" type="ORF">M0R45_000547</name>
</gene>
<proteinExistence type="predicted"/>
<name>A0AAW1VME1_RUBAR</name>
<dbReference type="EMBL" id="JBEDUW010000184">
    <property type="protein sequence ID" value="KAK9904582.1"/>
    <property type="molecule type" value="Genomic_DNA"/>
</dbReference>
<protein>
    <submittedName>
        <fullName evidence="1">Uncharacterized protein</fullName>
    </submittedName>
</protein>
<dbReference type="AlphaFoldDB" id="A0AAW1VME1"/>
<reference evidence="1 2" key="1">
    <citation type="journal article" date="2023" name="G3 (Bethesda)">
        <title>A chromosome-length genome assembly and annotation of blackberry (Rubus argutus, cv. 'Hillquist').</title>
        <authorList>
            <person name="Bruna T."/>
            <person name="Aryal R."/>
            <person name="Dudchenko O."/>
            <person name="Sargent D.J."/>
            <person name="Mead D."/>
            <person name="Buti M."/>
            <person name="Cavallini A."/>
            <person name="Hytonen T."/>
            <person name="Andres J."/>
            <person name="Pham M."/>
            <person name="Weisz D."/>
            <person name="Mascagni F."/>
            <person name="Usai G."/>
            <person name="Natali L."/>
            <person name="Bassil N."/>
            <person name="Fernandez G.E."/>
            <person name="Lomsadze A."/>
            <person name="Armour M."/>
            <person name="Olukolu B."/>
            <person name="Poorten T."/>
            <person name="Britton C."/>
            <person name="Davik J."/>
            <person name="Ashrafi H."/>
            <person name="Aiden E.L."/>
            <person name="Borodovsky M."/>
            <person name="Worthington M."/>
        </authorList>
    </citation>
    <scope>NUCLEOTIDE SEQUENCE [LARGE SCALE GENOMIC DNA]</scope>
    <source>
        <strain evidence="1">PI 553951</strain>
    </source>
</reference>
<comment type="caution">
    <text evidence="1">The sequence shown here is derived from an EMBL/GenBank/DDBJ whole genome shotgun (WGS) entry which is preliminary data.</text>
</comment>
<keyword evidence="2" id="KW-1185">Reference proteome</keyword>
<evidence type="ECO:0000313" key="1">
    <source>
        <dbReference type="EMBL" id="KAK9904582.1"/>
    </source>
</evidence>
<sequence length="281" mass="31484">MKKLRLLQLSHVQVNGSFEEFPKGLRIRGLNIFSVYALTTSSASRLKEEDIQHPALIVICNKSKGLRWIYVPSCWGIPSKGEDVIWLELGESIRSWRSSVCFSTCMLSWYSGKRVGLPDCPRASKEDLSQHNTDLNVIGGDFSELYLLIPGTYLLFGGPIPSCKLAKRLFGQSFFNFSGLIADLNAEADVDWQRLLFGEALDADAEVARQRLFSKTFSANMQRLLEAGTDWQRLFGEEFLKNSSGLIANSDVGVEVGNEDRRRVKGRLQLVQGESQALKNV</sequence>
<organism evidence="1 2">
    <name type="scientific">Rubus argutus</name>
    <name type="common">Southern blackberry</name>
    <dbReference type="NCBI Taxonomy" id="59490"/>
    <lineage>
        <taxon>Eukaryota</taxon>
        <taxon>Viridiplantae</taxon>
        <taxon>Streptophyta</taxon>
        <taxon>Embryophyta</taxon>
        <taxon>Tracheophyta</taxon>
        <taxon>Spermatophyta</taxon>
        <taxon>Magnoliopsida</taxon>
        <taxon>eudicotyledons</taxon>
        <taxon>Gunneridae</taxon>
        <taxon>Pentapetalae</taxon>
        <taxon>rosids</taxon>
        <taxon>fabids</taxon>
        <taxon>Rosales</taxon>
        <taxon>Rosaceae</taxon>
        <taxon>Rosoideae</taxon>
        <taxon>Rosoideae incertae sedis</taxon>
        <taxon>Rubus</taxon>
    </lineage>
</organism>